<name>A0A7R8ZUV3_9CRUS</name>
<evidence type="ECO:0000313" key="1">
    <source>
        <dbReference type="EMBL" id="CAD7232725.1"/>
    </source>
</evidence>
<accession>A0A7R8ZUV3</accession>
<gene>
    <name evidence="1" type="ORF">CTOB1V02_LOCUS10556</name>
</gene>
<proteinExistence type="predicted"/>
<feature type="non-terminal residue" evidence="1">
    <location>
        <position position="1"/>
    </location>
</feature>
<feature type="non-terminal residue" evidence="1">
    <location>
        <position position="239"/>
    </location>
</feature>
<organism evidence="1">
    <name type="scientific">Cyprideis torosa</name>
    <dbReference type="NCBI Taxonomy" id="163714"/>
    <lineage>
        <taxon>Eukaryota</taxon>
        <taxon>Metazoa</taxon>
        <taxon>Ecdysozoa</taxon>
        <taxon>Arthropoda</taxon>
        <taxon>Crustacea</taxon>
        <taxon>Oligostraca</taxon>
        <taxon>Ostracoda</taxon>
        <taxon>Podocopa</taxon>
        <taxon>Podocopida</taxon>
        <taxon>Cytherocopina</taxon>
        <taxon>Cytheroidea</taxon>
        <taxon>Cytherideidae</taxon>
        <taxon>Cyprideis</taxon>
    </lineage>
</organism>
<reference evidence="1" key="1">
    <citation type="submission" date="2020-11" db="EMBL/GenBank/DDBJ databases">
        <authorList>
            <person name="Tran Van P."/>
        </authorList>
    </citation>
    <scope>NUCLEOTIDE SEQUENCE</scope>
</reference>
<dbReference type="EMBL" id="OB665052">
    <property type="protein sequence ID" value="CAD7232725.1"/>
    <property type="molecule type" value="Genomic_DNA"/>
</dbReference>
<protein>
    <submittedName>
        <fullName evidence="1">Uncharacterized protein</fullName>
    </submittedName>
</protein>
<sequence length="239" mass="26636">TQVVSPFDFSDLEKIGLVRLQEITVLGKSFPLDDRYGNSCSILTVKLTRASDELEMPLPRESAVIEGMLRRDEEGPSPIIFLVLVGEEQMSLYPFMDIGRIYWIAFPVRRGLGDNAFHRRPSSEESESFPPVVRRLPHGISHPCHLPVKARVIDPRKPLISTVFQDVSEFRLEDPSASSRLMVMAGYHNILGTVQRLDETGSSGVPELILTSYLNDGESAVTVRLDSSATKFQMCFPGG</sequence>
<dbReference type="AlphaFoldDB" id="A0A7R8ZUV3"/>